<feature type="region of interest" description="Disordered" evidence="1">
    <location>
        <begin position="24"/>
        <end position="64"/>
    </location>
</feature>
<feature type="compositionally biased region" description="Basic and acidic residues" evidence="1">
    <location>
        <begin position="40"/>
        <end position="64"/>
    </location>
</feature>
<comment type="caution">
    <text evidence="3">The sequence shown here is derived from an EMBL/GenBank/DDBJ whole genome shotgun (WGS) entry which is preliminary data.</text>
</comment>
<evidence type="ECO:0000256" key="1">
    <source>
        <dbReference type="SAM" id="MobiDB-lite"/>
    </source>
</evidence>
<dbReference type="AlphaFoldDB" id="A0A4Y8LC05"/>
<dbReference type="EMBL" id="SORX01000008">
    <property type="protein sequence ID" value="TFD99787.1"/>
    <property type="molecule type" value="Genomic_DNA"/>
</dbReference>
<feature type="chain" id="PRO_5038799419" description="YncE family protein" evidence="2">
    <location>
        <begin position="20"/>
        <end position="445"/>
    </location>
</feature>
<feature type="signal peptide" evidence="2">
    <location>
        <begin position="1"/>
        <end position="19"/>
    </location>
</feature>
<accession>A0A4Y8LC05</accession>
<protein>
    <recommendedName>
        <fullName evidence="5">YncE family protein</fullName>
    </recommendedName>
</protein>
<dbReference type="PROSITE" id="PS51257">
    <property type="entry name" value="PROKAR_LIPOPROTEIN"/>
    <property type="match status" value="1"/>
</dbReference>
<evidence type="ECO:0000313" key="3">
    <source>
        <dbReference type="EMBL" id="TFD99787.1"/>
    </source>
</evidence>
<dbReference type="Proteomes" id="UP000297776">
    <property type="component" value="Unassembled WGS sequence"/>
</dbReference>
<keyword evidence="2" id="KW-0732">Signal</keyword>
<dbReference type="RefSeq" id="WP_134382302.1">
    <property type="nucleotide sequence ID" value="NZ_SORX01000008.1"/>
</dbReference>
<proteinExistence type="predicted"/>
<reference evidence="3 4" key="1">
    <citation type="submission" date="2019-03" db="EMBL/GenBank/DDBJ databases">
        <authorList>
            <person name="Yang Y."/>
        </authorList>
    </citation>
    <scope>NUCLEOTIDE SEQUENCE [LARGE SCALE GENOMIC DNA]</scope>
    <source>
        <strain evidence="3 4">ASL-1</strain>
    </source>
</reference>
<evidence type="ECO:0000256" key="2">
    <source>
        <dbReference type="SAM" id="SignalP"/>
    </source>
</evidence>
<evidence type="ECO:0008006" key="5">
    <source>
        <dbReference type="Google" id="ProtNLM"/>
    </source>
</evidence>
<dbReference type="SUPFAM" id="SSF82171">
    <property type="entry name" value="DPP6 N-terminal domain-like"/>
    <property type="match status" value="1"/>
</dbReference>
<sequence length="445" mass="48098">MKKYSLFIWTLMLGVLLLAACNTSDTSQETNSTDSNETGTEEKSENAIEDHNHHEEDDHEEHAHVNETTARLTVAHENGIWILDSDHDEVIESLDLSVSALSLSPNQRHIFVNDRENGVVKLLDSGVWSESHGDHAHDYIESPILSSYEIEGDQPTHFVNHAGRTAIFDDGSGEVHVYEDTSLTTENAPAPVAAIQTVPHHGVAVPLSDGRNIVSYTPEENPQPLPEGISIYNAEGENETRYSNCPGLHGEASGGSDEVETVAFGCKGQVLLYHPAENSITELALPDAGARVGSLKGISASNYMIGNYSSEEDSALNTHLSLIHLRDRTIETIDLGTEYVGSITMDEEHAYVLGKNGSLFVIHLSTGEIESETAVIDPIEPTEGHGHGTPNPALALVEGIVYVTDPATMTLHQVDPAHGEAKAIQTFDTAPTALIAIKKGDPHDH</sequence>
<keyword evidence="4" id="KW-1185">Reference proteome</keyword>
<organism evidence="3 4">
    <name type="scientific">Jeotgalibacillus salarius</name>
    <dbReference type="NCBI Taxonomy" id="546023"/>
    <lineage>
        <taxon>Bacteria</taxon>
        <taxon>Bacillati</taxon>
        <taxon>Bacillota</taxon>
        <taxon>Bacilli</taxon>
        <taxon>Bacillales</taxon>
        <taxon>Caryophanaceae</taxon>
        <taxon>Jeotgalibacillus</taxon>
    </lineage>
</organism>
<evidence type="ECO:0000313" key="4">
    <source>
        <dbReference type="Proteomes" id="UP000297776"/>
    </source>
</evidence>
<feature type="compositionally biased region" description="Polar residues" evidence="1">
    <location>
        <begin position="24"/>
        <end position="38"/>
    </location>
</feature>
<name>A0A4Y8LC05_9BACL</name>
<gene>
    <name evidence="3" type="ORF">E2626_13475</name>
</gene>
<dbReference type="OrthoDB" id="3250815at2"/>